<dbReference type="EMBL" id="ACZI02000002">
    <property type="protein sequence ID" value="ERG69336.1"/>
    <property type="molecule type" value="Genomic_DNA"/>
</dbReference>
<comment type="subcellular location">
    <subcellularLocation>
        <location evidence="7">Cell membrane</location>
        <topology evidence="7">Multi-pass membrane protein</topology>
    </subcellularLocation>
    <subcellularLocation>
        <location evidence="1">Membrane</location>
        <topology evidence="1">Multi-pass membrane protein</topology>
    </subcellularLocation>
</comment>
<keyword evidence="2 7" id="KW-0812">Transmembrane</keyword>
<feature type="transmembrane region" description="Helical" evidence="7">
    <location>
        <begin position="236"/>
        <end position="253"/>
    </location>
</feature>
<evidence type="ECO:0000256" key="6">
    <source>
        <dbReference type="ARBA" id="ARBA00023136"/>
    </source>
</evidence>
<evidence type="ECO:0000256" key="2">
    <source>
        <dbReference type="ARBA" id="ARBA00022692"/>
    </source>
</evidence>
<dbReference type="GO" id="GO:0065002">
    <property type="term" value="P:intracellular protein transmembrane transport"/>
    <property type="evidence" value="ECO:0007669"/>
    <property type="project" value="TreeGrafter"/>
</dbReference>
<reference evidence="9 10" key="1">
    <citation type="journal article" date="2011" name="Stand. Genomic Sci.">
        <title>High quality draft genome sequence of Segniliparus rugosus CDC 945(T)= (ATCC BAA-974(T)).</title>
        <authorList>
            <person name="Earl A.M."/>
            <person name="Desjardins C.A."/>
            <person name="Fitzgerald M.G."/>
            <person name="Arachchi H.M."/>
            <person name="Zeng Q."/>
            <person name="Mehta T."/>
            <person name="Griggs A."/>
            <person name="Birren B.W."/>
            <person name="Toney N.C."/>
            <person name="Carr J."/>
            <person name="Posey J."/>
            <person name="Butler W.R."/>
        </authorList>
    </citation>
    <scope>NUCLEOTIDE SEQUENCE [LARGE SCALE GENOMIC DNA]</scope>
    <source>
        <strain evidence="10">ATCC BAA-974 / DSM 45345 / CCUG 50838 / CIP 108380 / JCM 13579 / CDC 945</strain>
    </source>
</reference>
<dbReference type="PANTHER" id="PTHR30371:SF0">
    <property type="entry name" value="SEC-INDEPENDENT PROTEIN TRANSLOCASE PROTEIN TATC, CHLOROPLASTIC-RELATED"/>
    <property type="match status" value="1"/>
</dbReference>
<comment type="similarity">
    <text evidence="7">Belongs to the TatC family.</text>
</comment>
<dbReference type="Pfam" id="PF00902">
    <property type="entry name" value="TatC"/>
    <property type="match status" value="1"/>
</dbReference>
<feature type="region of interest" description="Disordered" evidence="8">
    <location>
        <begin position="289"/>
        <end position="327"/>
    </location>
</feature>
<dbReference type="GO" id="GO:0033281">
    <property type="term" value="C:TAT protein transport complex"/>
    <property type="evidence" value="ECO:0007669"/>
    <property type="project" value="UniProtKB-UniRule"/>
</dbReference>
<dbReference type="HAMAP" id="MF_00902">
    <property type="entry name" value="TatC"/>
    <property type="match status" value="1"/>
</dbReference>
<proteinExistence type="inferred from homology"/>
<evidence type="ECO:0000256" key="8">
    <source>
        <dbReference type="SAM" id="MobiDB-lite"/>
    </source>
</evidence>
<evidence type="ECO:0000256" key="7">
    <source>
        <dbReference type="HAMAP-Rule" id="MF_00902"/>
    </source>
</evidence>
<evidence type="ECO:0000256" key="1">
    <source>
        <dbReference type="ARBA" id="ARBA00004141"/>
    </source>
</evidence>
<comment type="subunit">
    <text evidence="7">The Tat system comprises two distinct complexes: a TatABC complex, containing multiple copies of TatA, TatB and TatC subunits, and a separate TatA complex, containing only TatA subunits. Substrates initially bind to the TatABC complex, which probably triggers association of the separate TatA complex to form the active translocon.</text>
</comment>
<evidence type="ECO:0000256" key="4">
    <source>
        <dbReference type="ARBA" id="ARBA00022989"/>
    </source>
</evidence>
<dbReference type="InterPro" id="IPR002033">
    <property type="entry name" value="TatC"/>
</dbReference>
<organism evidence="9 10">
    <name type="scientific">Segniliparus rugosus (strain ATCC BAA-974 / DSM 45345 / CCUG 50838 / CIP 108380 / JCM 13579 / CDC 945)</name>
    <dbReference type="NCBI Taxonomy" id="679197"/>
    <lineage>
        <taxon>Bacteria</taxon>
        <taxon>Bacillati</taxon>
        <taxon>Actinomycetota</taxon>
        <taxon>Actinomycetes</taxon>
        <taxon>Mycobacteriales</taxon>
        <taxon>Segniliparaceae</taxon>
        <taxon>Segniliparus</taxon>
    </lineage>
</organism>
<feature type="transmembrane region" description="Helical" evidence="7">
    <location>
        <begin position="50"/>
        <end position="68"/>
    </location>
</feature>
<dbReference type="STRING" id="679197.HMPREF9336_04227"/>
<gene>
    <name evidence="7" type="primary">tatC</name>
    <name evidence="9" type="ORF">HMPREF9336_04227</name>
</gene>
<dbReference type="Proteomes" id="UP000004816">
    <property type="component" value="Unassembled WGS sequence"/>
</dbReference>
<dbReference type="PANTHER" id="PTHR30371">
    <property type="entry name" value="SEC-INDEPENDENT PROTEIN TRANSLOCASE PROTEIN TATC"/>
    <property type="match status" value="1"/>
</dbReference>
<comment type="caution">
    <text evidence="9">The sequence shown here is derived from an EMBL/GenBank/DDBJ whole genome shotgun (WGS) entry which is preliminary data.</text>
</comment>
<evidence type="ECO:0000313" key="10">
    <source>
        <dbReference type="Proteomes" id="UP000004816"/>
    </source>
</evidence>
<keyword evidence="10" id="KW-1185">Reference proteome</keyword>
<dbReference type="eggNOG" id="COG0805">
    <property type="taxonomic scope" value="Bacteria"/>
</dbReference>
<feature type="transmembrane region" description="Helical" evidence="7">
    <location>
        <begin position="202"/>
        <end position="229"/>
    </location>
</feature>
<feature type="transmembrane region" description="Helical" evidence="7">
    <location>
        <begin position="153"/>
        <end position="175"/>
    </location>
</feature>
<dbReference type="AlphaFoldDB" id="U1LN14"/>
<dbReference type="NCBIfam" id="TIGR00945">
    <property type="entry name" value="tatC"/>
    <property type="match status" value="1"/>
</dbReference>
<keyword evidence="4 7" id="KW-1133">Transmembrane helix</keyword>
<dbReference type="PRINTS" id="PR01840">
    <property type="entry name" value="TATCFAMILY"/>
</dbReference>
<sequence>MASAGSRSAGSVLRRLRLGPKLTSWLRRRPENPDGVMSLVEHLYELRRRLLIALFAIALTSVVGFFWYSHGLFGGPSLGELLRQPYCSVPEQYRANLTKDGSCRLLAIKPFDQILLRFKIALLAGVVLACPMWLYQIWAFITPGLYSHERRYAVGFVAPAAVLFVAGTVLAYFMFAQALQFLFQAGGELQVQGMDGESYFDVLVNILIIFGLSFELPLLVVALNFIGVLPYEKISAWRRGIIFGLFVFAAIVTPGQDPFSMLALALALTVLFELAAQIAHLREWRKGRKGQLEPEVPDDEAAPIDPAAPIPSPESKDSDEQPYADIT</sequence>
<accession>U1LN14</accession>
<comment type="function">
    <text evidence="7">Part of the twin-arginine translocation (Tat) system that transports large folded proteins containing a characteristic twin-arginine motif in their signal peptide across membranes. Together with TatB, TatC is part of a receptor directly interacting with Tat signal peptides.</text>
</comment>
<protein>
    <recommendedName>
        <fullName evidence="7">Sec-independent protein translocase protein TatC</fullName>
    </recommendedName>
</protein>
<dbReference type="GO" id="GO:0043953">
    <property type="term" value="P:protein transport by the Tat complex"/>
    <property type="evidence" value="ECO:0007669"/>
    <property type="project" value="UniProtKB-UniRule"/>
</dbReference>
<keyword evidence="6 7" id="KW-0472">Membrane</keyword>
<evidence type="ECO:0000313" key="9">
    <source>
        <dbReference type="EMBL" id="ERG69336.1"/>
    </source>
</evidence>
<keyword evidence="3 7" id="KW-0653">Protein transport</keyword>
<dbReference type="HOGENOM" id="CLU_031942_6_0_11"/>
<dbReference type="GO" id="GO:0009977">
    <property type="term" value="F:proton motive force dependent protein transmembrane transporter activity"/>
    <property type="evidence" value="ECO:0007669"/>
    <property type="project" value="TreeGrafter"/>
</dbReference>
<keyword evidence="7" id="KW-1003">Cell membrane</keyword>
<evidence type="ECO:0000256" key="5">
    <source>
        <dbReference type="ARBA" id="ARBA00023010"/>
    </source>
</evidence>
<keyword evidence="7" id="KW-0813">Transport</keyword>
<keyword evidence="5 7" id="KW-0811">Translocation</keyword>
<evidence type="ECO:0000256" key="3">
    <source>
        <dbReference type="ARBA" id="ARBA00022927"/>
    </source>
</evidence>
<name>U1LN14_SEGRC</name>
<feature type="transmembrane region" description="Helical" evidence="7">
    <location>
        <begin position="259"/>
        <end position="279"/>
    </location>
</feature>
<feature type="transmembrane region" description="Helical" evidence="7">
    <location>
        <begin position="120"/>
        <end position="141"/>
    </location>
</feature>